<protein>
    <submittedName>
        <fullName evidence="1">Uncharacterized protein</fullName>
    </submittedName>
</protein>
<comment type="caution">
    <text evidence="1">The sequence shown here is derived from an EMBL/GenBank/DDBJ whole genome shotgun (WGS) entry which is preliminary data.</text>
</comment>
<gene>
    <name evidence="1" type="ORF">rosag_20480</name>
</gene>
<name>A0AA37Q2T2_9BACT</name>
<dbReference type="AlphaFoldDB" id="A0AA37Q2T2"/>
<dbReference type="EMBL" id="BRXS01000003">
    <property type="protein sequence ID" value="GLC25535.1"/>
    <property type="molecule type" value="Genomic_DNA"/>
</dbReference>
<proteinExistence type="predicted"/>
<dbReference type="Proteomes" id="UP001161325">
    <property type="component" value="Unassembled WGS sequence"/>
</dbReference>
<accession>A0AA37Q2T2</accession>
<reference evidence="1" key="1">
    <citation type="submission" date="2022-08" db="EMBL/GenBank/DDBJ databases">
        <title>Draft genome sequencing of Roseisolibacter agri AW1220.</title>
        <authorList>
            <person name="Tobiishi Y."/>
            <person name="Tonouchi A."/>
        </authorList>
    </citation>
    <scope>NUCLEOTIDE SEQUENCE</scope>
    <source>
        <strain evidence="1">AW1220</strain>
    </source>
</reference>
<sequence>MHPLWRDVVVASALVVVLVTLLVCLAAIAHTMIVQRAALERARIQAAADLATLRTTCGRSATVVVRRQHSERIQHVIPDASPALSALAMRRTVTSWPRAGAAKSRHE</sequence>
<evidence type="ECO:0000313" key="2">
    <source>
        <dbReference type="Proteomes" id="UP001161325"/>
    </source>
</evidence>
<keyword evidence="2" id="KW-1185">Reference proteome</keyword>
<organism evidence="1 2">
    <name type="scientific">Roseisolibacter agri</name>
    <dbReference type="NCBI Taxonomy" id="2014610"/>
    <lineage>
        <taxon>Bacteria</taxon>
        <taxon>Pseudomonadati</taxon>
        <taxon>Gemmatimonadota</taxon>
        <taxon>Gemmatimonadia</taxon>
        <taxon>Gemmatimonadales</taxon>
        <taxon>Gemmatimonadaceae</taxon>
        <taxon>Roseisolibacter</taxon>
    </lineage>
</organism>
<evidence type="ECO:0000313" key="1">
    <source>
        <dbReference type="EMBL" id="GLC25535.1"/>
    </source>
</evidence>